<dbReference type="InterPro" id="IPR050508">
    <property type="entry name" value="Methyltransf_Superfamily"/>
</dbReference>
<dbReference type="STRING" id="68249.BC342_33115"/>
<dbReference type="OrthoDB" id="9765084at2"/>
<accession>A0A1S6J2K4</accession>
<sequence length="241" mass="25821">MSTARSRWNDARGTAQPTGGTVVTDEQQRPPAAAVVFDALGAEYEKAFAGSTTHRHSLEWLLGRLEPGSRVLDVGSGTGRPTAETLAGAGHEVLGVDVSPVMVELARRRVPAATFQCADVRDVPLADGSFDAVCVYFSLLQLDRREQADLVRLLVRALKPEGYMVLATVPLDVEGVDATFMGQPVRVTSFAAQDLTTVAEEAGLEVLAQEASLFTPAHPDARPEPHLFLHCRRRAATPPGV</sequence>
<organism evidence="3 4">
    <name type="scientific">Streptomyces pactum</name>
    <dbReference type="NCBI Taxonomy" id="68249"/>
    <lineage>
        <taxon>Bacteria</taxon>
        <taxon>Bacillati</taxon>
        <taxon>Actinomycetota</taxon>
        <taxon>Actinomycetes</taxon>
        <taxon>Kitasatosporales</taxon>
        <taxon>Streptomycetaceae</taxon>
        <taxon>Streptomyces</taxon>
    </lineage>
</organism>
<dbReference type="AlphaFoldDB" id="A0A1S6J2K4"/>
<dbReference type="GO" id="GO:0032259">
    <property type="term" value="P:methylation"/>
    <property type="evidence" value="ECO:0007669"/>
    <property type="project" value="UniProtKB-KW"/>
</dbReference>
<evidence type="ECO:0000313" key="3">
    <source>
        <dbReference type="EMBL" id="AQS65978.1"/>
    </source>
</evidence>
<proteinExistence type="predicted"/>
<feature type="compositionally biased region" description="Polar residues" evidence="1">
    <location>
        <begin position="15"/>
        <end position="25"/>
    </location>
</feature>
<keyword evidence="3" id="KW-0489">Methyltransferase</keyword>
<dbReference type="Proteomes" id="UP000189443">
    <property type="component" value="Chromosome"/>
</dbReference>
<dbReference type="Pfam" id="PF13649">
    <property type="entry name" value="Methyltransf_25"/>
    <property type="match status" value="1"/>
</dbReference>
<evidence type="ECO:0000313" key="4">
    <source>
        <dbReference type="Proteomes" id="UP000189443"/>
    </source>
</evidence>
<feature type="domain" description="Methyltransferase" evidence="2">
    <location>
        <begin position="71"/>
        <end position="162"/>
    </location>
</feature>
<keyword evidence="3" id="KW-0808">Transferase</keyword>
<dbReference type="CDD" id="cd02440">
    <property type="entry name" value="AdoMet_MTases"/>
    <property type="match status" value="1"/>
</dbReference>
<dbReference type="InterPro" id="IPR029063">
    <property type="entry name" value="SAM-dependent_MTases_sf"/>
</dbReference>
<dbReference type="EMBL" id="CP019724">
    <property type="protein sequence ID" value="AQS65978.1"/>
    <property type="molecule type" value="Genomic_DNA"/>
</dbReference>
<dbReference type="InterPro" id="IPR041698">
    <property type="entry name" value="Methyltransf_25"/>
</dbReference>
<protein>
    <submittedName>
        <fullName evidence="3">SAM-dependent methyltransferase</fullName>
    </submittedName>
</protein>
<dbReference type="SUPFAM" id="SSF53335">
    <property type="entry name" value="S-adenosyl-L-methionine-dependent methyltransferases"/>
    <property type="match status" value="1"/>
</dbReference>
<dbReference type="Gene3D" id="3.40.50.150">
    <property type="entry name" value="Vaccinia Virus protein VP39"/>
    <property type="match status" value="1"/>
</dbReference>
<keyword evidence="4" id="KW-1185">Reference proteome</keyword>
<feature type="region of interest" description="Disordered" evidence="1">
    <location>
        <begin position="1"/>
        <end position="27"/>
    </location>
</feature>
<dbReference type="GO" id="GO:0008168">
    <property type="term" value="F:methyltransferase activity"/>
    <property type="evidence" value="ECO:0007669"/>
    <property type="project" value="UniProtKB-KW"/>
</dbReference>
<evidence type="ECO:0000256" key="1">
    <source>
        <dbReference type="SAM" id="MobiDB-lite"/>
    </source>
</evidence>
<dbReference type="KEGG" id="spac:B1H29_02650"/>
<dbReference type="PANTHER" id="PTHR42912">
    <property type="entry name" value="METHYLTRANSFERASE"/>
    <property type="match status" value="1"/>
</dbReference>
<reference evidence="3 4" key="1">
    <citation type="submission" date="2017-02" db="EMBL/GenBank/DDBJ databases">
        <title>Streptomyces pactum ACT12 Genome sequencing and assembly.</title>
        <authorList>
            <person name="Xue Q."/>
            <person name="Yan X."/>
            <person name="Jia L."/>
            <person name="Yan H."/>
        </authorList>
    </citation>
    <scope>NUCLEOTIDE SEQUENCE [LARGE SCALE GENOMIC DNA]</scope>
    <source>
        <strain evidence="3 4">ACT12</strain>
    </source>
</reference>
<name>A0A1S6J2K4_9ACTN</name>
<evidence type="ECO:0000259" key="2">
    <source>
        <dbReference type="Pfam" id="PF13649"/>
    </source>
</evidence>
<gene>
    <name evidence="3" type="ORF">B1H29_02650</name>
</gene>